<keyword evidence="10" id="KW-0482">Metalloprotease</keyword>
<comment type="subcellular location">
    <subcellularLocation>
        <location evidence="3">Membrane</location>
        <topology evidence="3">Single-pass type I membrane protein</topology>
    </subcellularLocation>
</comment>
<evidence type="ECO:0000256" key="13">
    <source>
        <dbReference type="SAM" id="SignalP"/>
    </source>
</evidence>
<dbReference type="Proteomes" id="UP001596020">
    <property type="component" value="Unassembled WGS sequence"/>
</dbReference>
<sequence length="300" mass="33311">MKKFISLTVVILLALTTSNAQLLYKISGKGLNKPSYIVGTQHFSPGTFADSITGMKNAMNEVKQVYGEVVMSELSKPEITQKIQATMILPEGKTLKDFFSGEELQDVYNYISEVSGLDMNNPMVESQLSQLTPTAIVAQMDVMLSIKYVQDYNPQNPLDMFIQKEAIEKGKKVGGLEEADYQINLLYGGKPEEGCKGLLCAARNIGFVKEQTKDLVNAYQHQDIKALEEAFTRKMGNDCDMTEEFMTKLVTNRNNNWVKIMPNIMKQAPTLFAVGAGHLIGEKGVLNQLRKAGYTVTAVK</sequence>
<comment type="cofactor">
    <cofactor evidence="2">
        <name>Co(2+)</name>
        <dbReference type="ChEBI" id="CHEBI:48828"/>
    </cofactor>
</comment>
<keyword evidence="12" id="KW-0325">Glycoprotein</keyword>
<organism evidence="14 15">
    <name type="scientific">Falsiporphyromonas endometrii</name>
    <dbReference type="NCBI Taxonomy" id="1387297"/>
    <lineage>
        <taxon>Bacteria</taxon>
        <taxon>Pseudomonadati</taxon>
        <taxon>Bacteroidota</taxon>
        <taxon>Bacteroidia</taxon>
        <taxon>Bacteroidales</taxon>
        <taxon>Porphyromonadaceae</taxon>
        <taxon>Falsiporphyromonas</taxon>
    </lineage>
</organism>
<proteinExistence type="predicted"/>
<evidence type="ECO:0000256" key="1">
    <source>
        <dbReference type="ARBA" id="ARBA00001936"/>
    </source>
</evidence>
<feature type="signal peptide" evidence="13">
    <location>
        <begin position="1"/>
        <end position="20"/>
    </location>
</feature>
<keyword evidence="5" id="KW-0812">Transmembrane</keyword>
<evidence type="ECO:0000256" key="11">
    <source>
        <dbReference type="ARBA" id="ARBA00023136"/>
    </source>
</evidence>
<keyword evidence="7 13" id="KW-0732">Signal</keyword>
<dbReference type="PANTHER" id="PTHR31120:SF6">
    <property type="entry name" value="METALLOPROTEASE TIKI HOMOLOG"/>
    <property type="match status" value="1"/>
</dbReference>
<comment type="caution">
    <text evidence="14">The sequence shown here is derived from an EMBL/GenBank/DDBJ whole genome shotgun (WGS) entry which is preliminary data.</text>
</comment>
<evidence type="ECO:0000256" key="6">
    <source>
        <dbReference type="ARBA" id="ARBA00022723"/>
    </source>
</evidence>
<evidence type="ECO:0000256" key="7">
    <source>
        <dbReference type="ARBA" id="ARBA00022729"/>
    </source>
</evidence>
<keyword evidence="6" id="KW-0479">Metal-binding</keyword>
<dbReference type="PANTHER" id="PTHR31120">
    <property type="entry name" value="METALLOPROTEASE TIKI"/>
    <property type="match status" value="1"/>
</dbReference>
<protein>
    <submittedName>
        <fullName evidence="14">TraB/GumN family protein</fullName>
    </submittedName>
</protein>
<evidence type="ECO:0000256" key="3">
    <source>
        <dbReference type="ARBA" id="ARBA00004479"/>
    </source>
</evidence>
<keyword evidence="11" id="KW-0472">Membrane</keyword>
<keyword evidence="4" id="KW-0645">Protease</keyword>
<evidence type="ECO:0000256" key="12">
    <source>
        <dbReference type="ARBA" id="ARBA00023180"/>
    </source>
</evidence>
<gene>
    <name evidence="14" type="ORF">ACFO3G_04190</name>
</gene>
<feature type="chain" id="PRO_5047342701" evidence="13">
    <location>
        <begin position="21"/>
        <end position="300"/>
    </location>
</feature>
<evidence type="ECO:0000256" key="5">
    <source>
        <dbReference type="ARBA" id="ARBA00022692"/>
    </source>
</evidence>
<keyword evidence="9" id="KW-1133">Transmembrane helix</keyword>
<dbReference type="EMBL" id="JBHSGO010000134">
    <property type="protein sequence ID" value="MFC4665810.1"/>
    <property type="molecule type" value="Genomic_DNA"/>
</dbReference>
<name>A0ABV9K7B0_9PORP</name>
<keyword evidence="8" id="KW-0378">Hydrolase</keyword>
<keyword evidence="15" id="KW-1185">Reference proteome</keyword>
<dbReference type="RefSeq" id="WP_380078270.1">
    <property type="nucleotide sequence ID" value="NZ_JBHSGO010000134.1"/>
</dbReference>
<reference evidence="15" key="1">
    <citation type="journal article" date="2019" name="Int. J. Syst. Evol. Microbiol.">
        <title>The Global Catalogue of Microorganisms (GCM) 10K type strain sequencing project: providing services to taxonomists for standard genome sequencing and annotation.</title>
        <authorList>
            <consortium name="The Broad Institute Genomics Platform"/>
            <consortium name="The Broad Institute Genome Sequencing Center for Infectious Disease"/>
            <person name="Wu L."/>
            <person name="Ma J."/>
        </authorList>
    </citation>
    <scope>NUCLEOTIDE SEQUENCE [LARGE SCALE GENOMIC DNA]</scope>
    <source>
        <strain evidence="15">CGMCC 4.7357</strain>
    </source>
</reference>
<dbReference type="CDD" id="cd14789">
    <property type="entry name" value="Tiki"/>
    <property type="match status" value="1"/>
</dbReference>
<evidence type="ECO:0000313" key="14">
    <source>
        <dbReference type="EMBL" id="MFC4665810.1"/>
    </source>
</evidence>
<evidence type="ECO:0000313" key="15">
    <source>
        <dbReference type="Proteomes" id="UP001596020"/>
    </source>
</evidence>
<evidence type="ECO:0000256" key="10">
    <source>
        <dbReference type="ARBA" id="ARBA00023049"/>
    </source>
</evidence>
<dbReference type="InterPro" id="IPR002816">
    <property type="entry name" value="TraB/PrgY/GumN_fam"/>
</dbReference>
<accession>A0ABV9K7B0</accession>
<dbReference type="InterPro" id="IPR040230">
    <property type="entry name" value="TIKI1/2-like"/>
</dbReference>
<dbReference type="Pfam" id="PF01963">
    <property type="entry name" value="TraB_PrgY_gumN"/>
    <property type="match status" value="1"/>
</dbReference>
<evidence type="ECO:0000256" key="9">
    <source>
        <dbReference type="ARBA" id="ARBA00022989"/>
    </source>
</evidence>
<evidence type="ECO:0000256" key="4">
    <source>
        <dbReference type="ARBA" id="ARBA00022670"/>
    </source>
</evidence>
<evidence type="ECO:0000256" key="8">
    <source>
        <dbReference type="ARBA" id="ARBA00022801"/>
    </source>
</evidence>
<comment type="cofactor">
    <cofactor evidence="1">
        <name>Mn(2+)</name>
        <dbReference type="ChEBI" id="CHEBI:29035"/>
    </cofactor>
</comment>
<evidence type="ECO:0000256" key="2">
    <source>
        <dbReference type="ARBA" id="ARBA00001941"/>
    </source>
</evidence>